<dbReference type="AlphaFoldDB" id="A0A9P5DYF3"/>
<dbReference type="Proteomes" id="UP000730481">
    <property type="component" value="Unassembled WGS sequence"/>
</dbReference>
<feature type="transmembrane region" description="Helical" evidence="1">
    <location>
        <begin position="31"/>
        <end position="54"/>
    </location>
</feature>
<dbReference type="EMBL" id="PVQB02000250">
    <property type="protein sequence ID" value="KAF4340060.1"/>
    <property type="molecule type" value="Genomic_DNA"/>
</dbReference>
<protein>
    <submittedName>
        <fullName evidence="2">Uncharacterized protein</fullName>
    </submittedName>
</protein>
<dbReference type="OrthoDB" id="5093092at2759"/>
<keyword evidence="3" id="KW-1185">Reference proteome</keyword>
<evidence type="ECO:0000256" key="1">
    <source>
        <dbReference type="SAM" id="Phobius"/>
    </source>
</evidence>
<reference evidence="2" key="1">
    <citation type="journal article" date="2017" name="Mycologia">
        <title>Fusarium algeriense, sp. nov., a novel toxigenic crown rot pathogen of durum wheat from Algeria is nested in the Fusarium burgessii species complex.</title>
        <authorList>
            <person name="Laraba I."/>
            <person name="Keddad A."/>
            <person name="Boureghda H."/>
            <person name="Abdallah N."/>
            <person name="Vaughan M.M."/>
            <person name="Proctor R.H."/>
            <person name="Busman M."/>
            <person name="O'Donnell K."/>
        </authorList>
    </citation>
    <scope>NUCLEOTIDE SEQUENCE</scope>
    <source>
        <strain evidence="2">NRRL 25174</strain>
    </source>
</reference>
<evidence type="ECO:0000313" key="2">
    <source>
        <dbReference type="EMBL" id="KAF4340060.1"/>
    </source>
</evidence>
<keyword evidence="1" id="KW-0472">Membrane</keyword>
<accession>A0A9P5DYF3</accession>
<evidence type="ECO:0000313" key="3">
    <source>
        <dbReference type="Proteomes" id="UP000730481"/>
    </source>
</evidence>
<proteinExistence type="predicted"/>
<sequence>MDSSISPFRTNGHDSSAKYIADKAGSRNEAAIIGGVMIGSVFFVATVGIACMFFKERARKIKDQEAAMKPTSASEYV</sequence>
<name>A0A9P5DYF3_9HYPO</name>
<comment type="caution">
    <text evidence="2">The sequence shown here is derived from an EMBL/GenBank/DDBJ whole genome shotgun (WGS) entry which is preliminary data.</text>
</comment>
<keyword evidence="1" id="KW-0812">Transmembrane</keyword>
<gene>
    <name evidence="2" type="ORF">FBEOM_6028</name>
</gene>
<organism evidence="2 3">
    <name type="scientific">Fusarium beomiforme</name>
    <dbReference type="NCBI Taxonomy" id="44412"/>
    <lineage>
        <taxon>Eukaryota</taxon>
        <taxon>Fungi</taxon>
        <taxon>Dikarya</taxon>
        <taxon>Ascomycota</taxon>
        <taxon>Pezizomycotina</taxon>
        <taxon>Sordariomycetes</taxon>
        <taxon>Hypocreomycetidae</taxon>
        <taxon>Hypocreales</taxon>
        <taxon>Nectriaceae</taxon>
        <taxon>Fusarium</taxon>
        <taxon>Fusarium burgessii species complex</taxon>
    </lineage>
</organism>
<keyword evidence="1" id="KW-1133">Transmembrane helix</keyword>
<reference evidence="2" key="2">
    <citation type="submission" date="2020-02" db="EMBL/GenBank/DDBJ databases">
        <title>Identification and distribution of gene clusters putatively required for synthesis of sphingolipid metabolism inhibitors in phylogenetically diverse species of the filamentous fungus Fusarium.</title>
        <authorList>
            <person name="Kim H.-S."/>
            <person name="Busman M."/>
            <person name="Brown D.W."/>
            <person name="Divon H."/>
            <person name="Uhlig S."/>
            <person name="Proctor R.H."/>
        </authorList>
    </citation>
    <scope>NUCLEOTIDE SEQUENCE</scope>
    <source>
        <strain evidence="2">NRRL 25174</strain>
    </source>
</reference>